<gene>
    <name evidence="1" type="ORF">GMARGA_LOCUS37685</name>
</gene>
<accession>A0ABN7X454</accession>
<comment type="caution">
    <text evidence="1">The sequence shown here is derived from an EMBL/GenBank/DDBJ whole genome shotgun (WGS) entry which is preliminary data.</text>
</comment>
<dbReference type="Proteomes" id="UP000789901">
    <property type="component" value="Unassembled WGS sequence"/>
</dbReference>
<evidence type="ECO:0000313" key="1">
    <source>
        <dbReference type="EMBL" id="CAG8845526.1"/>
    </source>
</evidence>
<keyword evidence="2" id="KW-1185">Reference proteome</keyword>
<dbReference type="EMBL" id="CAJVQB010079892">
    <property type="protein sequence ID" value="CAG8845526.1"/>
    <property type="molecule type" value="Genomic_DNA"/>
</dbReference>
<name>A0ABN7X454_GIGMA</name>
<protein>
    <submittedName>
        <fullName evidence="1">40945_t:CDS:1</fullName>
    </submittedName>
</protein>
<proteinExistence type="predicted"/>
<feature type="non-terminal residue" evidence="1">
    <location>
        <position position="1"/>
    </location>
</feature>
<reference evidence="1 2" key="1">
    <citation type="submission" date="2021-06" db="EMBL/GenBank/DDBJ databases">
        <authorList>
            <person name="Kallberg Y."/>
            <person name="Tangrot J."/>
            <person name="Rosling A."/>
        </authorList>
    </citation>
    <scope>NUCLEOTIDE SEQUENCE [LARGE SCALE GENOMIC DNA]</scope>
    <source>
        <strain evidence="1 2">120-4 pot B 10/14</strain>
    </source>
</reference>
<organism evidence="1 2">
    <name type="scientific">Gigaspora margarita</name>
    <dbReference type="NCBI Taxonomy" id="4874"/>
    <lineage>
        <taxon>Eukaryota</taxon>
        <taxon>Fungi</taxon>
        <taxon>Fungi incertae sedis</taxon>
        <taxon>Mucoromycota</taxon>
        <taxon>Glomeromycotina</taxon>
        <taxon>Glomeromycetes</taxon>
        <taxon>Diversisporales</taxon>
        <taxon>Gigasporaceae</taxon>
        <taxon>Gigaspora</taxon>
    </lineage>
</organism>
<evidence type="ECO:0000313" key="2">
    <source>
        <dbReference type="Proteomes" id="UP000789901"/>
    </source>
</evidence>
<sequence>SLSIATFADFLVEWFLKASWFYQFQLLDRLYFQVRTFCFLEKNLRNLQKTHKTED</sequence>